<organism evidence="1">
    <name type="scientific">marine metagenome</name>
    <dbReference type="NCBI Taxonomy" id="408172"/>
    <lineage>
        <taxon>unclassified sequences</taxon>
        <taxon>metagenomes</taxon>
        <taxon>ecological metagenomes</taxon>
    </lineage>
</organism>
<sequence>YGTGGVMSEYVGSGGGSSQGAWKTWVSVQSNTNAYWEHTTPGAMTYSNVYSNSYTQNYRCMRRRYCSANCGGLGANYVMQILENGSPTDTLTQKFSSATDSAMPVEYYQGNSRYTRGAEQVSWTETISNPFPGGGADTVYQYREWAVTKDTVGFTVGSEEDHAGPGSTFLNLGTTPLLSIGNYGQGARRRLEAVSRIGPGGGDNWYVDCGIRLFNKSENRYDVQIGIKGYYTNVNASMYPEAGGVSTNVVYPVSFAHGQDSPGTGDPPTVTALDSAAGTW</sequence>
<evidence type="ECO:0000313" key="1">
    <source>
        <dbReference type="EMBL" id="SVC10014.1"/>
    </source>
</evidence>
<proteinExistence type="predicted"/>
<gene>
    <name evidence="1" type="ORF">METZ01_LOCUS262868</name>
</gene>
<feature type="non-terminal residue" evidence="1">
    <location>
        <position position="1"/>
    </location>
</feature>
<accession>A0A382JCK7</accession>
<protein>
    <submittedName>
        <fullName evidence="1">Uncharacterized protein</fullName>
    </submittedName>
</protein>
<dbReference type="EMBL" id="UINC01073541">
    <property type="protein sequence ID" value="SVC10014.1"/>
    <property type="molecule type" value="Genomic_DNA"/>
</dbReference>
<reference evidence="1" key="1">
    <citation type="submission" date="2018-05" db="EMBL/GenBank/DDBJ databases">
        <authorList>
            <person name="Lanie J.A."/>
            <person name="Ng W.-L."/>
            <person name="Kazmierczak K.M."/>
            <person name="Andrzejewski T.M."/>
            <person name="Davidsen T.M."/>
            <person name="Wayne K.J."/>
            <person name="Tettelin H."/>
            <person name="Glass J.I."/>
            <person name="Rusch D."/>
            <person name="Podicherti R."/>
            <person name="Tsui H.-C.T."/>
            <person name="Winkler M.E."/>
        </authorList>
    </citation>
    <scope>NUCLEOTIDE SEQUENCE</scope>
</reference>
<name>A0A382JCK7_9ZZZZ</name>
<dbReference type="AlphaFoldDB" id="A0A382JCK7"/>